<gene>
    <name evidence="2" type="ORF">H7I41_00860</name>
</gene>
<comment type="caution">
    <text evidence="2">The sequence shown here is derived from an EMBL/GenBank/DDBJ whole genome shotgun (WGS) entry which is preliminary data.</text>
</comment>
<sequence>MKKLSVTSALAAGGVALSLSVGAGVASADPIVDSTCSFEQVVAAANAQGPMAARFISNPQQQAGLRQFLASPPGQRQQMANQIRSAPSNAVFLPTIETVFNVCNNY</sequence>
<organism evidence="2 3">
    <name type="scientific">[Mycobacterium] manitobense</name>
    <dbReference type="NCBI Taxonomy" id="190147"/>
    <lineage>
        <taxon>Bacteria</taxon>
        <taxon>Bacillati</taxon>
        <taxon>Actinomycetota</taxon>
        <taxon>Actinomycetes</taxon>
        <taxon>Mycobacteriales</taxon>
        <taxon>Mycobacteriaceae</taxon>
        <taxon>Mycolicibacterium</taxon>
    </lineage>
</organism>
<feature type="signal peptide" evidence="1">
    <location>
        <begin position="1"/>
        <end position="23"/>
    </location>
</feature>
<protein>
    <submittedName>
        <fullName evidence="2">Hemophore-related protein</fullName>
    </submittedName>
</protein>
<evidence type="ECO:0000256" key="1">
    <source>
        <dbReference type="SAM" id="SignalP"/>
    </source>
</evidence>
<feature type="chain" id="PRO_5040961531" evidence="1">
    <location>
        <begin position="24"/>
        <end position="106"/>
    </location>
</feature>
<reference evidence="2" key="2">
    <citation type="journal article" date="2022" name="BMC Genomics">
        <title>Comparative genome analysis of mycobacteria focusing on tRNA and non-coding RNA.</title>
        <authorList>
            <person name="Behra P.R.K."/>
            <person name="Pettersson B.M.F."/>
            <person name="Ramesh M."/>
            <person name="Das S."/>
            <person name="Dasgupta S."/>
            <person name="Kirsebom L.A."/>
        </authorList>
    </citation>
    <scope>NUCLEOTIDE SEQUENCE</scope>
    <source>
        <strain evidence="2">DSM 44615</strain>
    </source>
</reference>
<keyword evidence="1" id="KW-0732">Signal</keyword>
<reference evidence="2" key="1">
    <citation type="submission" date="2020-07" db="EMBL/GenBank/DDBJ databases">
        <authorList>
            <person name="Pettersson B.M.F."/>
            <person name="Behra P.R.K."/>
            <person name="Ramesh M."/>
            <person name="Das S."/>
            <person name="Dasgupta S."/>
            <person name="Kirsebom L.A."/>
        </authorList>
    </citation>
    <scope>NUCLEOTIDE SEQUENCE</scope>
    <source>
        <strain evidence="2">DSM 44615</strain>
    </source>
</reference>
<proteinExistence type="predicted"/>
<dbReference type="AlphaFoldDB" id="A0A9X2YKX0"/>
<evidence type="ECO:0000313" key="2">
    <source>
        <dbReference type="EMBL" id="MCV7168462.1"/>
    </source>
</evidence>
<evidence type="ECO:0000313" key="3">
    <source>
        <dbReference type="Proteomes" id="UP001140293"/>
    </source>
</evidence>
<dbReference type="RefSeq" id="WP_264010657.1">
    <property type="nucleotide sequence ID" value="NZ_JACKSJ010000014.1"/>
</dbReference>
<keyword evidence="3" id="KW-1185">Reference proteome</keyword>
<dbReference type="InterPro" id="IPR032407">
    <property type="entry name" value="MHB"/>
</dbReference>
<accession>A0A9X2YKX0</accession>
<dbReference type="EMBL" id="JACKSJ010000014">
    <property type="protein sequence ID" value="MCV7168462.1"/>
    <property type="molecule type" value="Genomic_DNA"/>
</dbReference>
<dbReference type="Proteomes" id="UP001140293">
    <property type="component" value="Unassembled WGS sequence"/>
</dbReference>
<dbReference type="NCBIfam" id="TIGR04529">
    <property type="entry name" value="MTB_hemophore"/>
    <property type="match status" value="1"/>
</dbReference>
<dbReference type="GO" id="GO:0020037">
    <property type="term" value="F:heme binding"/>
    <property type="evidence" value="ECO:0007669"/>
    <property type="project" value="InterPro"/>
</dbReference>
<name>A0A9X2YKX0_9MYCO</name>